<dbReference type="NCBIfam" id="TIGR02099">
    <property type="entry name" value="YhdP family protein"/>
    <property type="match status" value="1"/>
</dbReference>
<sequence>MRRLPGILLATGASLIVVVALLISGLRLVLPELNHYRPQLLEKVQAIAGVPVEADFIQGSWETFGPTLEARNIRLALPTSKIQIERVTLALDVWQSLLHWRWQFRDLTFHQLQFDLNATLGGDGNNGNTLTPSKISDLFLYQLDHFDLRNSRLSFLTPSGSRAEFHIPQLTWLNSRNRHRAEGQISLSTLNGQHGAVQVRLDLRDEQGLLSTGTVYMQADDIDMKPWFSRWLKTNTGLESADFSLAAWMNLKNGEIYSGNVLLKQGVASWSVGSEQHRLNVDNLALALSREGNGWQVDVPQLNLKTDGEAWSPGTLSALWLPENTQFMGPNQREELRIRATDIQLERLEALLPTFSFLSPNVLERWKDLQPHGKLQALALDIPLQQPEKTRFQALWQDLSWQHWQLLPGMDHFSGALSGGVENGRLTLGLNNSTLPYGDMFRAPLQIKRARGALTWQFNDKGWQLASQGLDVQAKSLWINGDFRYQQPANGEPWLDILAGIRLFDGADAWRYFPEPLMGKHLVDYLSGAIQGGQVDNASLIYAGNPHQFPYKKNEGQFQVFVPLRHATFQFQPDWPALNDLAIDLNFVNDGLWMKAPQTLLGKVTGSNISAIIPDYQKERLFIDADVSGDGQDVHDYFEQTPLDDSVGAALDELQVGGKVSGRLHLDIPLDGEQVTAKGEVALNNNTLLVNPLESQLKNVSGKFRFNNGNLESDTLAANWFGQPLEVNFNTLEGQQDYKVNVGLKGDWQPAKVEGMPPAFAKALGGSAGWQGKVAITLPHKGAPSYDIDVNADLKKVSSHLPSPLDKPAGEALPVSVKVKGGLHGFMLNGSAGKQNHFNSEWLLAKQQVTLARAAWKTGSTGTPELPKDKSLTLSLPALDGEQWLGLLAPAAKQSSGAGKIGNFKFPTTVALNTPQLTLGGQAWHNLQLAMQQQLAGTTITAKGKEIDGSLSMPDRGPWRADLSYLYYNPQFSDGKNAPGATNPLATGERISFRDWPSLVLRCKSCWAMGQNLGTVEADIQHNGDSLVLEHGLVDTGYGRMSATGLWKQNGQEERSALKGKLSGKKIDQTASFFGTTIPLKDAPYNIDFDLHWRGQPWKPQVNTLNGTMKIDLGKGEIDNVGGGRAGQLLRLVSFDALLRKLQFDFRDTFGNGFYFDSIRGTVWSKDGIMHTDNLLVDGLAADIAMSGQIDLVRREINMQAVIAPEISATVGVATAFVINPIVGAAVFAASKVLGPLWSKISFIRYDITGSLDHPNINEVLRKPKEEKAP</sequence>
<evidence type="ECO:0000313" key="3">
    <source>
        <dbReference type="EMBL" id="TVZ70003.1"/>
    </source>
</evidence>
<feature type="domain" description="YhdP central" evidence="2">
    <location>
        <begin position="1"/>
        <end position="1257"/>
    </location>
</feature>
<reference evidence="3" key="1">
    <citation type="submission" date="2019-06" db="EMBL/GenBank/DDBJ databases">
        <authorList>
            <person name="Deangelis K."/>
            <person name="Huntemann M."/>
            <person name="Clum A."/>
            <person name="Pillay M."/>
            <person name="Palaniappan K."/>
            <person name="Varghese N."/>
            <person name="Mikhailova N."/>
            <person name="Stamatis D."/>
            <person name="Reddy T."/>
            <person name="Daum C."/>
            <person name="Shapiro N."/>
            <person name="Ivanova N."/>
            <person name="Kyrpides N."/>
            <person name="Woyke T."/>
        </authorList>
    </citation>
    <scope>NUCLEOTIDE SEQUENCE [LARGE SCALE GENOMIC DNA]</scope>
    <source>
        <strain evidence="3">128R</strain>
    </source>
</reference>
<comment type="caution">
    <text evidence="3">The sequence shown here is derived from an EMBL/GenBank/DDBJ whole genome shotgun (WGS) entry which is preliminary data.</text>
</comment>
<dbReference type="Pfam" id="PF13116">
    <property type="entry name" value="YhdP"/>
    <property type="match status" value="1"/>
</dbReference>
<keyword evidence="1" id="KW-1133">Transmembrane helix</keyword>
<proteinExistence type="predicted"/>
<dbReference type="InterPro" id="IPR025263">
    <property type="entry name" value="YhdP_central"/>
</dbReference>
<name>A0A559T5Z9_SERFO</name>
<accession>A0A559T5Z9</accession>
<reference evidence="3" key="2">
    <citation type="submission" date="2019-08" db="EMBL/GenBank/DDBJ databases">
        <title>Investigation of anaerobic lignin degradation for improved lignocellulosic biofuels.</title>
        <authorList>
            <person name="Deangelis K.PhD."/>
        </authorList>
    </citation>
    <scope>NUCLEOTIDE SEQUENCE [LARGE SCALE GENOMIC DNA]</scope>
    <source>
        <strain evidence="3">128R</strain>
    </source>
</reference>
<keyword evidence="1" id="KW-0472">Membrane</keyword>
<dbReference type="EMBL" id="VISQ01000001">
    <property type="protein sequence ID" value="TVZ70003.1"/>
    <property type="molecule type" value="Genomic_DNA"/>
</dbReference>
<dbReference type="PANTHER" id="PTHR38690">
    <property type="entry name" value="PROTEASE-RELATED"/>
    <property type="match status" value="1"/>
</dbReference>
<feature type="transmembrane region" description="Helical" evidence="1">
    <location>
        <begin position="7"/>
        <end position="30"/>
    </location>
</feature>
<dbReference type="AlphaFoldDB" id="A0A559T5Z9"/>
<protein>
    <submittedName>
        <fullName evidence="3">Uncharacterized protein (TIGR02099 family)</fullName>
    </submittedName>
</protein>
<dbReference type="PANTHER" id="PTHR38690:SF1">
    <property type="entry name" value="PROTEASE"/>
    <property type="match status" value="1"/>
</dbReference>
<evidence type="ECO:0000256" key="1">
    <source>
        <dbReference type="SAM" id="Phobius"/>
    </source>
</evidence>
<gene>
    <name evidence="3" type="ORF">FHU10_2549</name>
</gene>
<organism evidence="3">
    <name type="scientific">Serratia fonticola</name>
    <dbReference type="NCBI Taxonomy" id="47917"/>
    <lineage>
        <taxon>Bacteria</taxon>
        <taxon>Pseudomonadati</taxon>
        <taxon>Pseudomonadota</taxon>
        <taxon>Gammaproteobacteria</taxon>
        <taxon>Enterobacterales</taxon>
        <taxon>Yersiniaceae</taxon>
        <taxon>Serratia</taxon>
    </lineage>
</organism>
<keyword evidence="1" id="KW-0812">Transmembrane</keyword>
<evidence type="ECO:0000259" key="2">
    <source>
        <dbReference type="Pfam" id="PF13116"/>
    </source>
</evidence>
<dbReference type="NCBIfam" id="NF008148">
    <property type="entry name" value="PRK10899.1"/>
    <property type="match status" value="1"/>
</dbReference>
<dbReference type="OrthoDB" id="9762238at2"/>
<dbReference type="InterPro" id="IPR011836">
    <property type="entry name" value="YhdP"/>
</dbReference>